<dbReference type="SUPFAM" id="SSF56003">
    <property type="entry name" value="Molybdenum cofactor-binding domain"/>
    <property type="match status" value="1"/>
</dbReference>
<dbReference type="InterPro" id="IPR002888">
    <property type="entry name" value="2Fe-2S-bd"/>
</dbReference>
<dbReference type="Pfam" id="PF01315">
    <property type="entry name" value="Ald_Xan_dh_C"/>
    <property type="match status" value="1"/>
</dbReference>
<keyword evidence="2" id="KW-0500">Molybdenum</keyword>
<dbReference type="GO" id="GO:0005506">
    <property type="term" value="F:iron ion binding"/>
    <property type="evidence" value="ECO:0007669"/>
    <property type="project" value="InterPro"/>
</dbReference>
<dbReference type="InterPro" id="IPR006058">
    <property type="entry name" value="2Fe2S_fd_BS"/>
</dbReference>
<dbReference type="AlphaFoldDB" id="A0A4Y7R9S1"/>
<dbReference type="InterPro" id="IPR037165">
    <property type="entry name" value="AldOxase/xan_DH_Mopterin-bd_sf"/>
</dbReference>
<dbReference type="InterPro" id="IPR036010">
    <property type="entry name" value="2Fe-2S_ferredoxin-like_sf"/>
</dbReference>
<dbReference type="CDD" id="cd00207">
    <property type="entry name" value="fer2"/>
    <property type="match status" value="1"/>
</dbReference>
<dbReference type="PANTHER" id="PTHR11908:SF132">
    <property type="entry name" value="ALDEHYDE OXIDASE 1-RELATED"/>
    <property type="match status" value="1"/>
</dbReference>
<dbReference type="InterPro" id="IPR036856">
    <property type="entry name" value="Ald_Oxase/Xan_DH_a/b_sf"/>
</dbReference>
<dbReference type="Proteomes" id="UP000298324">
    <property type="component" value="Unassembled WGS sequence"/>
</dbReference>
<dbReference type="PROSITE" id="PS51085">
    <property type="entry name" value="2FE2S_FER_2"/>
    <property type="match status" value="1"/>
</dbReference>
<dbReference type="Gene3D" id="3.90.1170.50">
    <property type="entry name" value="Aldehyde oxidase/xanthine dehydrogenase, a/b hammerhead"/>
    <property type="match status" value="1"/>
</dbReference>
<comment type="caution">
    <text evidence="7">The sequence shown here is derived from an EMBL/GenBank/DDBJ whole genome shotgun (WGS) entry which is preliminary data.</text>
</comment>
<dbReference type="Pfam" id="PF01799">
    <property type="entry name" value="Fer2_2"/>
    <property type="match status" value="1"/>
</dbReference>
<reference evidence="7 8" key="1">
    <citation type="journal article" date="2018" name="Environ. Microbiol.">
        <title>Novel energy conservation strategies and behaviour of Pelotomaculum schinkii driving syntrophic propionate catabolism.</title>
        <authorList>
            <person name="Hidalgo-Ahumada C.A.P."/>
            <person name="Nobu M.K."/>
            <person name="Narihiro T."/>
            <person name="Tamaki H."/>
            <person name="Liu W.T."/>
            <person name="Kamagata Y."/>
            <person name="Stams A.J.M."/>
            <person name="Imachi H."/>
            <person name="Sousa D.Z."/>
        </authorList>
    </citation>
    <scope>NUCLEOTIDE SEQUENCE [LARGE SCALE GENOMIC DNA]</scope>
    <source>
        <strain evidence="7 8">HH</strain>
    </source>
</reference>
<evidence type="ECO:0000256" key="2">
    <source>
        <dbReference type="ARBA" id="ARBA00022505"/>
    </source>
</evidence>
<dbReference type="Gene3D" id="3.30.365.10">
    <property type="entry name" value="Aldehyde oxidase/xanthine dehydrogenase, molybdopterin binding domain"/>
    <property type="match status" value="4"/>
</dbReference>
<protein>
    <submittedName>
        <fullName evidence="7">Aldehyde oxidoreductase</fullName>
        <ecNumber evidence="7">1.2.99.7</ecNumber>
    </submittedName>
</protein>
<dbReference type="InterPro" id="IPR046867">
    <property type="entry name" value="AldOxase/xan_DH_MoCoBD2"/>
</dbReference>
<evidence type="ECO:0000256" key="3">
    <source>
        <dbReference type="ARBA" id="ARBA00022723"/>
    </source>
</evidence>
<proteinExistence type="inferred from homology"/>
<dbReference type="SMART" id="SM01008">
    <property type="entry name" value="Ald_Xan_dh_C"/>
    <property type="match status" value="1"/>
</dbReference>
<dbReference type="SUPFAM" id="SSF47741">
    <property type="entry name" value="CO dehydrogenase ISP C-domain like"/>
    <property type="match status" value="1"/>
</dbReference>
<keyword evidence="5" id="KW-0408">Iron</keyword>
<organism evidence="7 8">
    <name type="scientific">Pelotomaculum schinkii</name>
    <dbReference type="NCBI Taxonomy" id="78350"/>
    <lineage>
        <taxon>Bacteria</taxon>
        <taxon>Bacillati</taxon>
        <taxon>Bacillota</taxon>
        <taxon>Clostridia</taxon>
        <taxon>Eubacteriales</taxon>
        <taxon>Desulfotomaculaceae</taxon>
        <taxon>Pelotomaculum</taxon>
    </lineage>
</organism>
<dbReference type="InterPro" id="IPR001041">
    <property type="entry name" value="2Fe-2S_ferredoxin-type"/>
</dbReference>
<dbReference type="InterPro" id="IPR036884">
    <property type="entry name" value="2Fe-2S-bd_dom_sf"/>
</dbReference>
<dbReference type="Pfam" id="PF02738">
    <property type="entry name" value="MoCoBD_1"/>
    <property type="match status" value="1"/>
</dbReference>
<dbReference type="InterPro" id="IPR016208">
    <property type="entry name" value="Ald_Oxase/xanthine_DH-like"/>
</dbReference>
<sequence length="943" mass="102981">MATKKMMLYINGSERMLVCDPETDTLADVIRRLGLTGTKVGCRVGQCGICSVILDGAVVRSCVKKMKNIKDGSKITTIEGIGAPTNLHPLQLAWIIHGGVQCGFCSPGFIVSAKALLDTNLNPTRQEVREWFRKNHNACRCTGYKPLVDAVMAAAKVMRGEMTMEDLNYKIPADGRIYGTGYPRPAALAKVTGTCDYGDDIGMKMPDALHLAVVLPGVSHARLLSIDTSEAEKMPGVEKVITHKDVKGNNRIMWPCGHILAKADGFDRPILAEDMIYHRGDVIAVVAARTRAEARAAAKKVKFELEQLPEYLNILETMAADAPQVNKEYPNIYIEAPLIKGQDTRKIIEKTPYVVEGSFYSQRQPHLVLEPDTDQAYVDADGVLTIHCKSLFLHINIFTLAPGVGHPAEKIRIIENPTGASFGYSLSPYMPGIVSVATLATGKPVTITLSYEEHQHITGKRAPSFSNARLACDEKGKITALEYEIAYDEGAYTESADVIAQKGLRFVGAPYKIPNAIGLCKTVISNNAVSTAYKGFGSPQCYTCSEQLMDMMAEKIGMDPLEFRYINVYREGDESINGNKFSVYPMPQILDRLRPYYKEALERAKRESTPERKRGVGIACGEYNVTSAPNDHTEIILGLNPDGTVTHYNNWQDQGQGADAGAVVHTYEALRPLGLRPDQIKLCMNDTALAPMHGPSAGSRSHYMIGNATIHAAEQLMNAMRKPDGTYRTYDEMVAEGIPTKYTGVFDTTGMTSDLDPNTGQGSPTAEYTFGTFLAEVEVEVATGKTKVLRMKCIADVGVIGNIVNVDGQALGGMMQGIGMALSEDYDDFKKHTNLAGSGFTFIDATPDNLTTEYIETPRPSGPHGSSGCAELFQSSPHVAVINAINNACGVRIYELPARPEKVKAALEAKARGEEIKPRKYYMGGDLHEKIDYIKANPFTPKN</sequence>
<dbReference type="Pfam" id="PF20256">
    <property type="entry name" value="MoCoBD_2"/>
    <property type="match status" value="1"/>
</dbReference>
<dbReference type="GO" id="GO:0033727">
    <property type="term" value="F:aldehyde dehydrogenase (FAD-independent) activity"/>
    <property type="evidence" value="ECO:0007669"/>
    <property type="project" value="UniProtKB-EC"/>
</dbReference>
<dbReference type="InterPro" id="IPR000674">
    <property type="entry name" value="Ald_Oxase/Xan_DH_a/b"/>
</dbReference>
<dbReference type="GO" id="GO:0051537">
    <property type="term" value="F:2 iron, 2 sulfur cluster binding"/>
    <property type="evidence" value="ECO:0007669"/>
    <property type="project" value="InterPro"/>
</dbReference>
<dbReference type="PANTHER" id="PTHR11908">
    <property type="entry name" value="XANTHINE DEHYDROGENASE"/>
    <property type="match status" value="1"/>
</dbReference>
<evidence type="ECO:0000256" key="1">
    <source>
        <dbReference type="ARBA" id="ARBA00006849"/>
    </source>
</evidence>
<dbReference type="NCBIfam" id="NF045668">
    <property type="entry name" value="pterin_aldehy"/>
    <property type="match status" value="1"/>
</dbReference>
<dbReference type="InterPro" id="IPR054705">
    <property type="entry name" value="Mop"/>
</dbReference>
<dbReference type="SUPFAM" id="SSF54292">
    <property type="entry name" value="2Fe-2S ferredoxin-like"/>
    <property type="match status" value="1"/>
</dbReference>
<accession>A0A4Y7R9S1</accession>
<dbReference type="Gene3D" id="1.10.150.120">
    <property type="entry name" value="[2Fe-2S]-binding domain"/>
    <property type="match status" value="1"/>
</dbReference>
<keyword evidence="8" id="KW-1185">Reference proteome</keyword>
<feature type="domain" description="2Fe-2S ferredoxin-type" evidence="6">
    <location>
        <begin position="4"/>
        <end position="81"/>
    </location>
</feature>
<dbReference type="RefSeq" id="WP_190258460.1">
    <property type="nucleotide sequence ID" value="NZ_QFGA01000002.1"/>
</dbReference>
<evidence type="ECO:0000313" key="8">
    <source>
        <dbReference type="Proteomes" id="UP000298324"/>
    </source>
</evidence>
<dbReference type="InterPro" id="IPR012675">
    <property type="entry name" value="Beta-grasp_dom_sf"/>
</dbReference>
<name>A0A4Y7R9S1_9FIRM</name>
<dbReference type="Pfam" id="PF00111">
    <property type="entry name" value="Fer2"/>
    <property type="match status" value="1"/>
</dbReference>
<dbReference type="SUPFAM" id="SSF54665">
    <property type="entry name" value="CO dehydrogenase molybdoprotein N-domain-like"/>
    <property type="match status" value="1"/>
</dbReference>
<dbReference type="EMBL" id="QFGA01000002">
    <property type="protein sequence ID" value="TEB05708.1"/>
    <property type="molecule type" value="Genomic_DNA"/>
</dbReference>
<comment type="similarity">
    <text evidence="1">Belongs to the xanthine dehydrogenase family.</text>
</comment>
<dbReference type="Gene3D" id="3.10.20.30">
    <property type="match status" value="1"/>
</dbReference>
<evidence type="ECO:0000256" key="4">
    <source>
        <dbReference type="ARBA" id="ARBA00023002"/>
    </source>
</evidence>
<dbReference type="InterPro" id="IPR008274">
    <property type="entry name" value="AldOxase/xan_DH_MoCoBD1"/>
</dbReference>
<dbReference type="PROSITE" id="PS00197">
    <property type="entry name" value="2FE2S_FER_1"/>
    <property type="match status" value="1"/>
</dbReference>
<evidence type="ECO:0000256" key="5">
    <source>
        <dbReference type="ARBA" id="ARBA00023004"/>
    </source>
</evidence>
<evidence type="ECO:0000313" key="7">
    <source>
        <dbReference type="EMBL" id="TEB05708.1"/>
    </source>
</evidence>
<gene>
    <name evidence="7" type="primary">mop_4</name>
    <name evidence="7" type="ORF">Psch_02749</name>
</gene>
<keyword evidence="4 7" id="KW-0560">Oxidoreductase</keyword>
<dbReference type="EC" id="1.2.99.7" evidence="7"/>
<evidence type="ECO:0000259" key="6">
    <source>
        <dbReference type="PROSITE" id="PS51085"/>
    </source>
</evidence>
<keyword evidence="3" id="KW-0479">Metal-binding</keyword>